<dbReference type="EMBL" id="SRLO01000229">
    <property type="protein sequence ID" value="TNN65789.1"/>
    <property type="molecule type" value="Genomic_DNA"/>
</dbReference>
<comment type="caution">
    <text evidence="2">The sequence shown here is derived from an EMBL/GenBank/DDBJ whole genome shotgun (WGS) entry which is preliminary data.</text>
</comment>
<evidence type="ECO:0000313" key="2">
    <source>
        <dbReference type="EMBL" id="TNN65789.1"/>
    </source>
</evidence>
<reference evidence="2 3" key="1">
    <citation type="submission" date="2019-03" db="EMBL/GenBank/DDBJ databases">
        <title>First draft genome of Liparis tanakae, snailfish: a comprehensive survey of snailfish specific genes.</title>
        <authorList>
            <person name="Kim W."/>
            <person name="Song I."/>
            <person name="Jeong J.-H."/>
            <person name="Kim D."/>
            <person name="Kim S."/>
            <person name="Ryu S."/>
            <person name="Song J.Y."/>
            <person name="Lee S.K."/>
        </authorList>
    </citation>
    <scope>NUCLEOTIDE SEQUENCE [LARGE SCALE GENOMIC DNA]</scope>
    <source>
        <tissue evidence="2">Muscle</tissue>
    </source>
</reference>
<organism evidence="2 3">
    <name type="scientific">Liparis tanakae</name>
    <name type="common">Tanaka's snailfish</name>
    <dbReference type="NCBI Taxonomy" id="230148"/>
    <lineage>
        <taxon>Eukaryota</taxon>
        <taxon>Metazoa</taxon>
        <taxon>Chordata</taxon>
        <taxon>Craniata</taxon>
        <taxon>Vertebrata</taxon>
        <taxon>Euteleostomi</taxon>
        <taxon>Actinopterygii</taxon>
        <taxon>Neopterygii</taxon>
        <taxon>Teleostei</taxon>
        <taxon>Neoteleostei</taxon>
        <taxon>Acanthomorphata</taxon>
        <taxon>Eupercaria</taxon>
        <taxon>Perciformes</taxon>
        <taxon>Cottioidei</taxon>
        <taxon>Cottales</taxon>
        <taxon>Liparidae</taxon>
        <taxon>Liparis</taxon>
    </lineage>
</organism>
<dbReference type="Proteomes" id="UP000314294">
    <property type="component" value="Unassembled WGS sequence"/>
</dbReference>
<protein>
    <submittedName>
        <fullName evidence="2">Uncharacterized protein</fullName>
    </submittedName>
</protein>
<gene>
    <name evidence="2" type="ORF">EYF80_023941</name>
</gene>
<feature type="region of interest" description="Disordered" evidence="1">
    <location>
        <begin position="1"/>
        <end position="64"/>
    </location>
</feature>
<keyword evidence="3" id="KW-1185">Reference proteome</keyword>
<evidence type="ECO:0000256" key="1">
    <source>
        <dbReference type="SAM" id="MobiDB-lite"/>
    </source>
</evidence>
<feature type="compositionally biased region" description="Low complexity" evidence="1">
    <location>
        <begin position="7"/>
        <end position="19"/>
    </location>
</feature>
<evidence type="ECO:0000313" key="3">
    <source>
        <dbReference type="Proteomes" id="UP000314294"/>
    </source>
</evidence>
<accession>A0A4Z2HIP7</accession>
<dbReference type="AlphaFoldDB" id="A0A4Z2HIP7"/>
<proteinExistence type="predicted"/>
<name>A0A4Z2HIP7_9TELE</name>
<sequence length="64" mass="6419">MERKRAPSSPGCSPGSGAAEGRDPTSCPAQTGADWPSARTLHSEQPCGTEPSGEEHLTATAPGG</sequence>